<dbReference type="Proteomes" id="UP000177126">
    <property type="component" value="Unassembled WGS sequence"/>
</dbReference>
<comment type="pathway">
    <text evidence="6">Amino-acid biosynthesis; glycine biosynthesis; glycine from L-serine: step 1/1.</text>
</comment>
<dbReference type="SUPFAM" id="SSF53383">
    <property type="entry name" value="PLP-dependent transferases"/>
    <property type="match status" value="1"/>
</dbReference>
<dbReference type="EMBL" id="MHNF01000059">
    <property type="protein sequence ID" value="OGZ39433.1"/>
    <property type="molecule type" value="Genomic_DNA"/>
</dbReference>
<dbReference type="PIRSF" id="PIRSF000412">
    <property type="entry name" value="SHMT"/>
    <property type="match status" value="1"/>
</dbReference>
<dbReference type="InterPro" id="IPR039429">
    <property type="entry name" value="SHMT-like_dom"/>
</dbReference>
<evidence type="ECO:0000256" key="6">
    <source>
        <dbReference type="HAMAP-Rule" id="MF_00051"/>
    </source>
</evidence>
<dbReference type="AlphaFoldDB" id="A0A1G2FN26"/>
<dbReference type="GO" id="GO:0035999">
    <property type="term" value="P:tetrahydrofolate interconversion"/>
    <property type="evidence" value="ECO:0007669"/>
    <property type="project" value="UniProtKB-UniRule"/>
</dbReference>
<feature type="site" description="Plays an important role in substrate specificity" evidence="6">
    <location>
        <position position="224"/>
    </location>
</feature>
<dbReference type="UniPathway" id="UPA00288">
    <property type="reaction ID" value="UER01023"/>
</dbReference>
<dbReference type="UniPathway" id="UPA00193"/>
<dbReference type="InterPro" id="IPR049943">
    <property type="entry name" value="Ser_HO-MeTrfase-like"/>
</dbReference>
<dbReference type="PROSITE" id="PS00096">
    <property type="entry name" value="SHMT"/>
    <property type="match status" value="1"/>
</dbReference>
<feature type="domain" description="Serine hydroxymethyltransferase-like" evidence="8">
    <location>
        <begin position="4"/>
        <end position="384"/>
    </location>
</feature>
<evidence type="ECO:0000256" key="7">
    <source>
        <dbReference type="PIRSR" id="PIRSR000412-50"/>
    </source>
</evidence>
<evidence type="ECO:0000259" key="8">
    <source>
        <dbReference type="Pfam" id="PF00464"/>
    </source>
</evidence>
<protein>
    <recommendedName>
        <fullName evidence="6">Serine hydroxymethyltransferase</fullName>
        <shortName evidence="6">SHMT</shortName>
        <shortName evidence="6">Serine methylase</shortName>
        <ecNumber evidence="6">2.1.2.1</ecNumber>
    </recommendedName>
</protein>
<dbReference type="GO" id="GO:0004372">
    <property type="term" value="F:glycine hydroxymethyltransferase activity"/>
    <property type="evidence" value="ECO:0007669"/>
    <property type="project" value="UniProtKB-UniRule"/>
</dbReference>
<evidence type="ECO:0000313" key="10">
    <source>
        <dbReference type="Proteomes" id="UP000177126"/>
    </source>
</evidence>
<comment type="caution">
    <text evidence="6">Lacks conserved residue(s) required for the propagation of feature annotation.</text>
</comment>
<keyword evidence="6" id="KW-0028">Amino-acid biosynthesis</keyword>
<accession>A0A1G2FN26</accession>
<comment type="function">
    <text evidence="6">Catalyzes the reversible interconversion of serine and glycine with tetrahydrofolate (THF) serving as the one-carbon carrier. This reaction serves as the major source of one-carbon groups required for the biosynthesis of purines, thymidylate, methionine, and other important biomolecules. Also exhibits THF-independent aldolase activity toward beta-hydroxyamino acids, producing glycine and aldehydes, via a retro-aldol mechanism.</text>
</comment>
<evidence type="ECO:0000313" key="9">
    <source>
        <dbReference type="EMBL" id="OGZ39433.1"/>
    </source>
</evidence>
<reference evidence="9 10" key="1">
    <citation type="journal article" date="2016" name="Nat. Commun.">
        <title>Thousands of microbial genomes shed light on interconnected biogeochemical processes in an aquifer system.</title>
        <authorList>
            <person name="Anantharaman K."/>
            <person name="Brown C.T."/>
            <person name="Hug L.A."/>
            <person name="Sharon I."/>
            <person name="Castelle C.J."/>
            <person name="Probst A.J."/>
            <person name="Thomas B.C."/>
            <person name="Singh A."/>
            <person name="Wilkins M.J."/>
            <person name="Karaoz U."/>
            <person name="Brodie E.L."/>
            <person name="Williams K.H."/>
            <person name="Hubbard S.S."/>
            <person name="Banfield J.F."/>
        </authorList>
    </citation>
    <scope>NUCLEOTIDE SEQUENCE [LARGE SCALE GENOMIC DNA]</scope>
</reference>
<feature type="binding site" evidence="6">
    <location>
        <begin position="121"/>
        <end position="123"/>
    </location>
    <ligand>
        <name>(6S)-5,6,7,8-tetrahydrofolate</name>
        <dbReference type="ChEBI" id="CHEBI:57453"/>
    </ligand>
</feature>
<proteinExistence type="inferred from homology"/>
<feature type="modified residue" description="N6-(pyridoxal phosphate)lysine" evidence="6 7">
    <location>
        <position position="225"/>
    </location>
</feature>
<dbReference type="PANTHER" id="PTHR11680:SF35">
    <property type="entry name" value="SERINE HYDROXYMETHYLTRANSFERASE 1"/>
    <property type="match status" value="1"/>
</dbReference>
<comment type="caution">
    <text evidence="9">The sequence shown here is derived from an EMBL/GenBank/DDBJ whole genome shotgun (WGS) entry which is preliminary data.</text>
</comment>
<sequence>MKNLKKQDPKIYKIIQDEVKRQEEGLELIPSESVASKAVLEALGSVLNNKYSEGYPGRRYYGGQENIDKIETLAQERAKKIFNVPHANVQPYSGSPANLAVYVAVCRPGDVTMGQNLPDGGHLTHGWKASATSIFYKPVSYHVKPDGYLDLAEIEKLALLHRPRLIWVGATAYVREFPFEELSKIADSVDAYLAADIAHIAGLVAAGVHKSPVKFAHVITTTTHKTLCGPRGGMIMVTQKGLDKDPDLAKKIDQAIFPRLQGGPHDHQTAAIAVALGQAMEPKFKKFGLQVIKNAKMLAAELMKKGFKLVSNGTDNHMMLIDCGRGRGVLLQEALEAAGITVNKNTIPMDPSSPFYPGGVRLGTPFITMRGMKAKEMKKIAEWISRAADEIKQFNLPEDKEKIPEFLTQFRQAVKNNKNLARIKSEIKTLCRKFPVYR</sequence>
<dbReference type="PANTHER" id="PTHR11680">
    <property type="entry name" value="SERINE HYDROXYMETHYLTRANSFERASE"/>
    <property type="match status" value="1"/>
</dbReference>
<dbReference type="NCBIfam" id="NF000586">
    <property type="entry name" value="PRK00011.1"/>
    <property type="match status" value="1"/>
</dbReference>
<gene>
    <name evidence="6" type="primary">glyA</name>
    <name evidence="9" type="ORF">A3B04_02255</name>
</gene>
<comment type="pathway">
    <text evidence="6">One-carbon metabolism; tetrahydrofolate interconversion.</text>
</comment>
<evidence type="ECO:0000256" key="5">
    <source>
        <dbReference type="ARBA" id="ARBA00022898"/>
    </source>
</evidence>
<dbReference type="Gene3D" id="3.90.1150.10">
    <property type="entry name" value="Aspartate Aminotransferase, domain 1"/>
    <property type="match status" value="1"/>
</dbReference>
<dbReference type="InterPro" id="IPR015422">
    <property type="entry name" value="PyrdxlP-dep_Trfase_small"/>
</dbReference>
<evidence type="ECO:0000256" key="2">
    <source>
        <dbReference type="ARBA" id="ARBA00006376"/>
    </source>
</evidence>
<keyword evidence="5 6" id="KW-0663">Pyridoxal phosphate</keyword>
<dbReference type="Gene3D" id="3.40.640.10">
    <property type="entry name" value="Type I PLP-dependent aspartate aminotransferase-like (Major domain)"/>
    <property type="match status" value="1"/>
</dbReference>
<dbReference type="CDD" id="cd00378">
    <property type="entry name" value="SHMT"/>
    <property type="match status" value="1"/>
</dbReference>
<feature type="binding site" evidence="6">
    <location>
        <begin position="353"/>
        <end position="355"/>
    </location>
    <ligand>
        <name>(6S)-5,6,7,8-tetrahydrofolate</name>
        <dbReference type="ChEBI" id="CHEBI:57453"/>
    </ligand>
</feature>
<dbReference type="InterPro" id="IPR015424">
    <property type="entry name" value="PyrdxlP-dep_Trfase"/>
</dbReference>
<dbReference type="Pfam" id="PF00464">
    <property type="entry name" value="SHMT"/>
    <property type="match status" value="1"/>
</dbReference>
<comment type="cofactor">
    <cofactor evidence="1 6 7">
        <name>pyridoxal 5'-phosphate</name>
        <dbReference type="ChEBI" id="CHEBI:597326"/>
    </cofactor>
</comment>
<keyword evidence="4 6" id="KW-0808">Transferase</keyword>
<dbReference type="InterPro" id="IPR015421">
    <property type="entry name" value="PyrdxlP-dep_Trfase_major"/>
</dbReference>
<keyword evidence="3 6" id="KW-0554">One-carbon metabolism</keyword>
<evidence type="ECO:0000256" key="1">
    <source>
        <dbReference type="ARBA" id="ARBA00001933"/>
    </source>
</evidence>
<evidence type="ECO:0000256" key="3">
    <source>
        <dbReference type="ARBA" id="ARBA00022563"/>
    </source>
</evidence>
<name>A0A1G2FN26_9BACT</name>
<dbReference type="HAMAP" id="MF_00051">
    <property type="entry name" value="SHMT"/>
    <property type="match status" value="1"/>
</dbReference>
<evidence type="ECO:0000256" key="4">
    <source>
        <dbReference type="ARBA" id="ARBA00022679"/>
    </source>
</evidence>
<comment type="catalytic activity">
    <reaction evidence="6">
        <text>(6R)-5,10-methylene-5,6,7,8-tetrahydrofolate + glycine + H2O = (6S)-5,6,7,8-tetrahydrofolate + L-serine</text>
        <dbReference type="Rhea" id="RHEA:15481"/>
        <dbReference type="ChEBI" id="CHEBI:15377"/>
        <dbReference type="ChEBI" id="CHEBI:15636"/>
        <dbReference type="ChEBI" id="CHEBI:33384"/>
        <dbReference type="ChEBI" id="CHEBI:57305"/>
        <dbReference type="ChEBI" id="CHEBI:57453"/>
        <dbReference type="EC" id="2.1.2.1"/>
    </reaction>
</comment>
<keyword evidence="6" id="KW-0963">Cytoplasm</keyword>
<dbReference type="InterPro" id="IPR001085">
    <property type="entry name" value="Ser_HO-MeTrfase"/>
</dbReference>
<dbReference type="EC" id="2.1.2.1" evidence="6"/>
<dbReference type="GO" id="GO:0030170">
    <property type="term" value="F:pyridoxal phosphate binding"/>
    <property type="evidence" value="ECO:0007669"/>
    <property type="project" value="UniProtKB-UniRule"/>
</dbReference>
<dbReference type="GO" id="GO:0019264">
    <property type="term" value="P:glycine biosynthetic process from serine"/>
    <property type="evidence" value="ECO:0007669"/>
    <property type="project" value="UniProtKB-UniRule"/>
</dbReference>
<comment type="similarity">
    <text evidence="2 6">Belongs to the SHMT family.</text>
</comment>
<dbReference type="GO" id="GO:0005737">
    <property type="term" value="C:cytoplasm"/>
    <property type="evidence" value="ECO:0007669"/>
    <property type="project" value="UniProtKB-SubCell"/>
</dbReference>
<comment type="subunit">
    <text evidence="6">Homodimer.</text>
</comment>
<feature type="binding site" evidence="6">
    <location>
        <position position="117"/>
    </location>
    <ligand>
        <name>(6S)-5,6,7,8-tetrahydrofolate</name>
        <dbReference type="ChEBI" id="CHEBI:57453"/>
    </ligand>
</feature>
<organism evidence="9 10">
    <name type="scientific">Candidatus Portnoybacteria bacterium RIFCSPLOWO2_02_FULL_39_11</name>
    <dbReference type="NCBI Taxonomy" id="1802001"/>
    <lineage>
        <taxon>Bacteria</taxon>
        <taxon>Candidatus Portnoyibacteriota</taxon>
    </lineage>
</organism>
<dbReference type="InterPro" id="IPR019798">
    <property type="entry name" value="Ser_HO-MeTrfase_PLP_BS"/>
</dbReference>
<comment type="subcellular location">
    <subcellularLocation>
        <location evidence="6">Cytoplasm</location>
    </subcellularLocation>
</comment>